<evidence type="ECO:0000313" key="2">
    <source>
        <dbReference type="Proteomes" id="UP000694402"/>
    </source>
</evidence>
<protein>
    <submittedName>
        <fullName evidence="1">Uncharacterized protein</fullName>
    </submittedName>
</protein>
<organism evidence="1 2">
    <name type="scientific">Oncorhynchus tshawytscha</name>
    <name type="common">Chinook salmon</name>
    <name type="synonym">Salmo tshawytscha</name>
    <dbReference type="NCBI Taxonomy" id="74940"/>
    <lineage>
        <taxon>Eukaryota</taxon>
        <taxon>Metazoa</taxon>
        <taxon>Chordata</taxon>
        <taxon>Craniata</taxon>
        <taxon>Vertebrata</taxon>
        <taxon>Euteleostomi</taxon>
        <taxon>Actinopterygii</taxon>
        <taxon>Neopterygii</taxon>
        <taxon>Teleostei</taxon>
        <taxon>Protacanthopterygii</taxon>
        <taxon>Salmoniformes</taxon>
        <taxon>Salmonidae</taxon>
        <taxon>Salmoninae</taxon>
        <taxon>Oncorhynchus</taxon>
    </lineage>
</organism>
<name>A0A8C8CZ67_ONCTS</name>
<keyword evidence="2" id="KW-1185">Reference proteome</keyword>
<dbReference type="Ensembl" id="ENSOTST00005020906.2">
    <property type="protein sequence ID" value="ENSOTSP00005019227.1"/>
    <property type="gene ID" value="ENSOTSG00005009361.2"/>
</dbReference>
<reference evidence="1" key="1">
    <citation type="submission" date="2025-08" db="UniProtKB">
        <authorList>
            <consortium name="Ensembl"/>
        </authorList>
    </citation>
    <scope>IDENTIFICATION</scope>
</reference>
<dbReference type="AlphaFoldDB" id="A0A8C8CZ67"/>
<gene>
    <name evidence="1" type="primary">FKBP14</name>
</gene>
<sequence>MTPDCNSQLDTKKLGRKRGKKIKIKILFQELYLGTYLFLDHQISVFWIVQEWLLGHQGETQGTGRNRGMCLPSIPRAKRFPLK</sequence>
<accession>A0A8C8CZ67</accession>
<proteinExistence type="predicted"/>
<evidence type="ECO:0000313" key="1">
    <source>
        <dbReference type="Ensembl" id="ENSOTSP00005019227.1"/>
    </source>
</evidence>
<reference evidence="1" key="2">
    <citation type="submission" date="2025-09" db="UniProtKB">
        <authorList>
            <consortium name="Ensembl"/>
        </authorList>
    </citation>
    <scope>IDENTIFICATION</scope>
</reference>
<dbReference type="Proteomes" id="UP000694402">
    <property type="component" value="Unassembled WGS sequence"/>
</dbReference>